<gene>
    <name evidence="2" type="ORF">BJA5080_03624</name>
</gene>
<evidence type="ECO:0000313" key="3">
    <source>
        <dbReference type="Proteomes" id="UP000024900"/>
    </source>
</evidence>
<name>A0A837CD99_9BRAD</name>
<sequence length="85" mass="9451">MKSFLALVLHPLAQKHDRSDSGRLQISLGPQRSEKRPGEASCTIHCTSSSTVCPRHRAGPGEHDVSDLPGRISRRSLSHQSVRWR</sequence>
<proteinExistence type="predicted"/>
<feature type="region of interest" description="Disordered" evidence="1">
    <location>
        <begin position="16"/>
        <end position="85"/>
    </location>
</feature>
<comment type="caution">
    <text evidence="2">The sequence shown here is derived from an EMBL/GenBank/DDBJ whole genome shotgun (WGS) entry which is preliminary data.</text>
</comment>
<dbReference type="EMBL" id="ADOU02000005">
    <property type="protein sequence ID" value="KGJ67005.1"/>
    <property type="molecule type" value="Genomic_DNA"/>
</dbReference>
<feature type="compositionally biased region" description="Basic residues" evidence="1">
    <location>
        <begin position="72"/>
        <end position="85"/>
    </location>
</feature>
<evidence type="ECO:0000313" key="2">
    <source>
        <dbReference type="EMBL" id="KGJ67005.1"/>
    </source>
</evidence>
<protein>
    <submittedName>
        <fullName evidence="2">Uncharacterized protein</fullName>
    </submittedName>
</protein>
<evidence type="ECO:0000256" key="1">
    <source>
        <dbReference type="SAM" id="MobiDB-lite"/>
    </source>
</evidence>
<dbReference type="AlphaFoldDB" id="A0A837CD99"/>
<dbReference type="Proteomes" id="UP000024900">
    <property type="component" value="Unassembled WGS sequence"/>
</dbReference>
<accession>A0A837CD99</accession>
<reference evidence="2 3" key="1">
    <citation type="journal article" date="2014" name="BMC Genomics">
        <title>Comparative genomics of Bradyrhizobium japonicum CPAC 15 and Bradyrhizobium diazoefficiens CPAC 7: elite model strains for understanding symbiotic performance with soybean.</title>
        <authorList>
            <person name="Siqueira A.F."/>
            <person name="Ormeno-Orrillo E."/>
            <person name="Souza R.C."/>
            <person name="Rodrigues E.P."/>
            <person name="Almeida L.G."/>
            <person name="Barcellos F.G."/>
            <person name="Batista J.S."/>
            <person name="Nakatami A.S."/>
            <person name="Martinez-Romero E."/>
            <person name="Vasconcelos A.T."/>
            <person name="Hungria M."/>
        </authorList>
    </citation>
    <scope>NUCLEOTIDE SEQUENCE [LARGE SCALE GENOMIC DNA]</scope>
    <source>
        <strain evidence="2 3">SEMIA 5080</strain>
    </source>
</reference>
<organism evidence="2 3">
    <name type="scientific">Bradyrhizobium diazoefficiens SEMIA 5080</name>
    <dbReference type="NCBI Taxonomy" id="754504"/>
    <lineage>
        <taxon>Bacteria</taxon>
        <taxon>Pseudomonadati</taxon>
        <taxon>Pseudomonadota</taxon>
        <taxon>Alphaproteobacteria</taxon>
        <taxon>Hyphomicrobiales</taxon>
        <taxon>Nitrobacteraceae</taxon>
        <taxon>Bradyrhizobium</taxon>
    </lineage>
</organism>